<keyword evidence="5" id="KW-0547">Nucleotide-binding</keyword>
<dbReference type="PANTHER" id="PTHR13847">
    <property type="entry name" value="SARCOSINE DEHYDROGENASE-RELATED"/>
    <property type="match status" value="1"/>
</dbReference>
<dbReference type="Gene3D" id="3.50.50.60">
    <property type="entry name" value="FAD/NAD(P)-binding domain"/>
    <property type="match status" value="1"/>
</dbReference>
<dbReference type="PANTHER" id="PTHR13847:SF289">
    <property type="entry name" value="GLYCINE OXIDASE"/>
    <property type="match status" value="1"/>
</dbReference>
<proteinExistence type="predicted"/>
<dbReference type="GO" id="GO:0050660">
    <property type="term" value="F:flavin adenine dinucleotide binding"/>
    <property type="evidence" value="ECO:0007669"/>
    <property type="project" value="InterPro"/>
</dbReference>
<comment type="pathway">
    <text evidence="1">Cofactor biosynthesis; thiamine diphosphate biosynthesis.</text>
</comment>
<dbReference type="SUPFAM" id="SSF51905">
    <property type="entry name" value="FAD/NAD(P)-binding domain"/>
    <property type="match status" value="1"/>
</dbReference>
<dbReference type="Gene3D" id="3.30.9.10">
    <property type="entry name" value="D-Amino Acid Oxidase, subunit A, domain 2"/>
    <property type="match status" value="1"/>
</dbReference>
<keyword evidence="5" id="KW-0067">ATP-binding</keyword>
<accession>K4L434</accession>
<keyword evidence="5" id="KW-0378">Hydrolase</keyword>
<dbReference type="OrthoDB" id="9790035at2"/>
<dbReference type="GO" id="GO:0005737">
    <property type="term" value="C:cytoplasm"/>
    <property type="evidence" value="ECO:0007669"/>
    <property type="project" value="TreeGrafter"/>
</dbReference>
<organism evidence="5 6">
    <name type="scientific">Simiduia agarivorans (strain DSM 21679 / JCM 13881 / BCRC 17597 / SA1)</name>
    <dbReference type="NCBI Taxonomy" id="1117647"/>
    <lineage>
        <taxon>Bacteria</taxon>
        <taxon>Pseudomonadati</taxon>
        <taxon>Pseudomonadota</taxon>
        <taxon>Gammaproteobacteria</taxon>
        <taxon>Cellvibrionales</taxon>
        <taxon>Cellvibrionaceae</taxon>
        <taxon>Simiduia</taxon>
    </lineage>
</organism>
<keyword evidence="3" id="KW-0560">Oxidoreductase</keyword>
<protein>
    <submittedName>
        <fullName evidence="5">ATP-dependent DNA helicase RecQ</fullName>
    </submittedName>
</protein>
<dbReference type="InterPro" id="IPR012727">
    <property type="entry name" value="Gly_oxidase_ThiO"/>
</dbReference>
<dbReference type="Pfam" id="PF01266">
    <property type="entry name" value="DAO"/>
    <property type="match status" value="1"/>
</dbReference>
<dbReference type="GO" id="GO:0004386">
    <property type="term" value="F:helicase activity"/>
    <property type="evidence" value="ECO:0007669"/>
    <property type="project" value="UniProtKB-KW"/>
</dbReference>
<evidence type="ECO:0000256" key="3">
    <source>
        <dbReference type="ARBA" id="ARBA00023002"/>
    </source>
</evidence>
<keyword evidence="2" id="KW-0784">Thiamine biosynthesis</keyword>
<dbReference type="STRING" id="1117647.M5M_19265"/>
<evidence type="ECO:0000313" key="5">
    <source>
        <dbReference type="EMBL" id="AFV00978.1"/>
    </source>
</evidence>
<dbReference type="UniPathway" id="UPA00060"/>
<name>K4L434_SIMAS</name>
<evidence type="ECO:0000313" key="6">
    <source>
        <dbReference type="Proteomes" id="UP000000466"/>
    </source>
</evidence>
<feature type="domain" description="FAD dependent oxidoreductase" evidence="4">
    <location>
        <begin position="6"/>
        <end position="342"/>
    </location>
</feature>
<dbReference type="Proteomes" id="UP000000466">
    <property type="component" value="Chromosome"/>
</dbReference>
<dbReference type="EMBL" id="CP003746">
    <property type="protein sequence ID" value="AFV00978.1"/>
    <property type="molecule type" value="Genomic_DNA"/>
</dbReference>
<dbReference type="GO" id="GO:0009228">
    <property type="term" value="P:thiamine biosynthetic process"/>
    <property type="evidence" value="ECO:0007669"/>
    <property type="project" value="UniProtKB-KW"/>
</dbReference>
<keyword evidence="5" id="KW-0347">Helicase</keyword>
<dbReference type="NCBIfam" id="TIGR02352">
    <property type="entry name" value="thiamin_ThiO"/>
    <property type="match status" value="1"/>
</dbReference>
<dbReference type="AlphaFoldDB" id="K4L434"/>
<dbReference type="SUPFAM" id="SSF54373">
    <property type="entry name" value="FAD-linked reductases, C-terminal domain"/>
    <property type="match status" value="1"/>
</dbReference>
<reference evidence="5 6" key="1">
    <citation type="journal article" date="2013" name="Genome Announc.">
        <title>Complete genome sequence of Simiduia agarivorans SA1(T), a marine bacterium able to degrade a variety of polysaccharides.</title>
        <authorList>
            <person name="Lin S.Y."/>
            <person name="Shieh W.Y."/>
            <person name="Chen J.S."/>
            <person name="Tang S.L."/>
        </authorList>
    </citation>
    <scope>NUCLEOTIDE SEQUENCE [LARGE SCALE GENOMIC DNA]</scope>
    <source>
        <strain evidence="6">DSM 21679 / JCM 13881 / BCRC 17597 / SA1</strain>
    </source>
</reference>
<dbReference type="GO" id="GO:0009229">
    <property type="term" value="P:thiamine diphosphate biosynthetic process"/>
    <property type="evidence" value="ECO:0007669"/>
    <property type="project" value="UniProtKB-UniPathway"/>
</dbReference>
<evidence type="ECO:0000256" key="2">
    <source>
        <dbReference type="ARBA" id="ARBA00022977"/>
    </source>
</evidence>
<dbReference type="KEGG" id="saga:M5M_19265"/>
<dbReference type="HOGENOM" id="CLU_007884_1_0_6"/>
<dbReference type="GO" id="GO:0016491">
    <property type="term" value="F:oxidoreductase activity"/>
    <property type="evidence" value="ECO:0007669"/>
    <property type="project" value="UniProtKB-KW"/>
</dbReference>
<dbReference type="eggNOG" id="COG0665">
    <property type="taxonomic scope" value="Bacteria"/>
</dbReference>
<sequence>MLTIGIAGAGLLGRLLAWRLSLAGHRVILCDKNPAHSQSAAAFTAAGMVSPLSELAVSERQIYDLGLRSMQLWPRWLEQLNARHLYSKNGSLVLAHAQDQAELAQFHNDLKRRLVQEPFDADTVSQAQIKALEPQLAHFQQGIFLPEESHLDNRQLLPLLCAAIVKLGGRLLWDCAIAFDNTVPTADSMARLQAHGISHPIDLWLDTRGVGAKQSRSSVRGVRGEVMAVHTPEITLRRPVRLMHPRYQLYIVPKADQHFVIGATQIESEDLSPISLQSTLELASALYTVHPAFGEARVVESPTNLRPSLPDNLPIAEKRGQYLFVNGLFRHGYLLAPAVCERIEHLLKKPLLPDQWRADFTSTGFTEADHDFHYI</sequence>
<evidence type="ECO:0000256" key="1">
    <source>
        <dbReference type="ARBA" id="ARBA00004948"/>
    </source>
</evidence>
<keyword evidence="6" id="KW-1185">Reference proteome</keyword>
<gene>
    <name evidence="5" type="ordered locus">M5M_19265</name>
</gene>
<evidence type="ECO:0000259" key="4">
    <source>
        <dbReference type="Pfam" id="PF01266"/>
    </source>
</evidence>
<dbReference type="InterPro" id="IPR006076">
    <property type="entry name" value="FAD-dep_OxRdtase"/>
</dbReference>
<dbReference type="RefSeq" id="WP_015049128.1">
    <property type="nucleotide sequence ID" value="NC_018868.3"/>
</dbReference>
<dbReference type="InterPro" id="IPR036188">
    <property type="entry name" value="FAD/NAD-bd_sf"/>
</dbReference>